<sequence length="236" mass="25704">MTGARALLAAVCLLVAAPAAASCRLALILALDVSSSVDADEYDLQRLGLAAALDSDDVRQAVLYGGHGHVALSVFEWSGFHQQKLHLDWTLLRSDRDIDHAVLAVGTMSRSHEGYPTAIGQALGFAAELMRRAPDCARRVVDVSGDGINNYGYGPAAAYRNFPFDGVTVNGLVILENYDGVADYYRKEVLRGAQSFLVVANGFEDFRNAMTRKLYREINDIMLGDAGARRLRWPRG</sequence>
<dbReference type="InterPro" id="IPR036465">
    <property type="entry name" value="vWFA_dom_sf"/>
</dbReference>
<feature type="signal peptide" evidence="1">
    <location>
        <begin position="1"/>
        <end position="21"/>
    </location>
</feature>
<keyword evidence="4" id="KW-1185">Reference proteome</keyword>
<evidence type="ECO:0000313" key="3">
    <source>
        <dbReference type="EMBL" id="QEW27535.1"/>
    </source>
</evidence>
<dbReference type="EMBL" id="LAXI01000008">
    <property type="protein sequence ID" value="KRS17165.1"/>
    <property type="molecule type" value="Genomic_DNA"/>
</dbReference>
<dbReference type="STRING" id="540747.SAMN04488031_108245"/>
<keyword evidence="1" id="KW-0732">Signal</keyword>
<feature type="chain" id="PRO_5015044584" evidence="1">
    <location>
        <begin position="22"/>
        <end position="236"/>
    </location>
</feature>
<dbReference type="PROSITE" id="PS51257">
    <property type="entry name" value="PROKAR_LIPOPROTEIN"/>
    <property type="match status" value="1"/>
</dbReference>
<reference evidence="3 5" key="2">
    <citation type="submission" date="2018-08" db="EMBL/GenBank/DDBJ databases">
        <title>Genetic Globetrotter - A new plasmid hitch-hiking vast phylogenetic and geographic distances.</title>
        <authorList>
            <person name="Vollmers J."/>
            <person name="Petersen J."/>
        </authorList>
    </citation>
    <scope>NUCLEOTIDE SEQUENCE [LARGE SCALE GENOMIC DNA]</scope>
    <source>
        <strain evidence="3 5">DSM 26383</strain>
    </source>
</reference>
<dbReference type="SUPFAM" id="SSF53300">
    <property type="entry name" value="vWA-like"/>
    <property type="match status" value="1"/>
</dbReference>
<dbReference type="Proteomes" id="UP000325785">
    <property type="component" value="Chromosome"/>
</dbReference>
<reference evidence="2 4" key="1">
    <citation type="submission" date="2015-04" db="EMBL/GenBank/DDBJ databases">
        <title>The draft genome sequence of Roseovarius indicus B108T.</title>
        <authorList>
            <person name="Li G."/>
            <person name="Lai Q."/>
            <person name="Shao Z."/>
            <person name="Yan P."/>
        </authorList>
    </citation>
    <scope>NUCLEOTIDE SEQUENCE [LARGE SCALE GENOMIC DNA]</scope>
    <source>
        <strain evidence="2 4">B108</strain>
    </source>
</reference>
<evidence type="ECO:0000313" key="2">
    <source>
        <dbReference type="EMBL" id="KRS17165.1"/>
    </source>
</evidence>
<evidence type="ECO:0000256" key="1">
    <source>
        <dbReference type="SAM" id="SignalP"/>
    </source>
</evidence>
<dbReference type="PATRIC" id="fig|540747.5.peg.5838"/>
<evidence type="ECO:0000313" key="4">
    <source>
        <dbReference type="Proteomes" id="UP000051401"/>
    </source>
</evidence>
<name>A0A0T5P811_9RHOB</name>
<organism evidence="2 4">
    <name type="scientific">Roseovarius indicus</name>
    <dbReference type="NCBI Taxonomy" id="540747"/>
    <lineage>
        <taxon>Bacteria</taxon>
        <taxon>Pseudomonadati</taxon>
        <taxon>Pseudomonadota</taxon>
        <taxon>Alphaproteobacteria</taxon>
        <taxon>Rhodobacterales</taxon>
        <taxon>Roseobacteraceae</taxon>
        <taxon>Roseovarius</taxon>
    </lineage>
</organism>
<dbReference type="RefSeq" id="WP_057816745.1">
    <property type="nucleotide sequence ID" value="NZ_CAXRJZ010000004.1"/>
</dbReference>
<gene>
    <name evidence="3" type="ORF">RIdsm_03351</name>
    <name evidence="2" type="ORF">XM52_13860</name>
</gene>
<dbReference type="InterPro" id="IPR010607">
    <property type="entry name" value="DUF1194"/>
</dbReference>
<protein>
    <submittedName>
        <fullName evidence="2">von Willebrand factor A</fullName>
    </submittedName>
</protein>
<proteinExistence type="predicted"/>
<dbReference type="EMBL" id="CP031598">
    <property type="protein sequence ID" value="QEW27535.1"/>
    <property type="molecule type" value="Genomic_DNA"/>
</dbReference>
<accession>A0A0T5P811</accession>
<dbReference type="OrthoDB" id="9792179at2"/>
<dbReference type="KEGG" id="rid:RIdsm_03351"/>
<dbReference type="Gene3D" id="3.40.50.410">
    <property type="entry name" value="von Willebrand factor, type A domain"/>
    <property type="match status" value="1"/>
</dbReference>
<evidence type="ECO:0000313" key="5">
    <source>
        <dbReference type="Proteomes" id="UP000325785"/>
    </source>
</evidence>
<dbReference type="Proteomes" id="UP000051401">
    <property type="component" value="Unassembled WGS sequence"/>
</dbReference>
<dbReference type="Pfam" id="PF06707">
    <property type="entry name" value="DUF1194"/>
    <property type="match status" value="1"/>
</dbReference>
<dbReference type="AlphaFoldDB" id="A0A0T5P811"/>